<gene>
    <name evidence="1" type="ORF">K6Y31_04695</name>
</gene>
<reference evidence="1 2" key="1">
    <citation type="journal article" date="2022" name="Environ. Microbiol. Rep.">
        <title>Eco-phylogenetic analyses reveal divergent evolution of vitamin B12 metabolism in the marine bacterial family 'Psychromonadaceae'.</title>
        <authorList>
            <person name="Jin X."/>
            <person name="Yang Y."/>
            <person name="Cao H."/>
            <person name="Gao B."/>
            <person name="Zhao Z."/>
        </authorList>
    </citation>
    <scope>NUCLEOTIDE SEQUENCE [LARGE SCALE GENOMIC DNA]</scope>
    <source>
        <strain evidence="1 2">MKS20</strain>
    </source>
</reference>
<name>A0ABS8W8N0_9GAMM</name>
<accession>A0ABS8W8N0</accession>
<comment type="caution">
    <text evidence="1">The sequence shown here is derived from an EMBL/GenBank/DDBJ whole genome shotgun (WGS) entry which is preliminary data.</text>
</comment>
<sequence>MEEFEIQSITNHDDNFWRVDWFGCLSYVDSAQGHRRSQVLVDVYLSKLFKHPKNSNLNYKTSTDHGNPLKVQVPVEYLVIFRIGDIWHKGKYFSTPDYLQLSTGSINVSSQNTDSYFSYHRFTDGSFLIPFKNHPYHQSATRVYCERLILPSGQVIIIPHWVILQAYFARCSYVFSQLFEFGLAFDKLFDPNKSELVDGKGLLQLRKEVDDAAAADVARIAWDSATNKAYRMVSQNLALTHCHSEFHTKLPSGSNIQNSNTGPKTKLPIEGLTNLKFRGKYLTGDQITGPFIVFEILSCSADMPFETLDFYRDNPGDTIGRSERQKALENSKKYPPRINAKHDKDLQLIPAKEPIRKIDKLKLLLKSRAGTEHTGLNNKQIIKKHFNDISLRAKQGAITIDVDCGNAGDGDSNGEGAPVSFAFLEGIESKKKIHLFDYPICRLKIFRFVCRDIARLPEVKNVKFIRVNPQLGGFDDDYSYFPETRTETGRDRKWRYIDYIKGSRSSGKKLRRALVAQVTAFSNVFYIIEVERRTVCVNGQWGELDAPALLIIRSKKHFGVLPENDLQRLFRQCAENSGTWLSKNNKNNYLAFLHHIKPLSHPDNTTLASPEDHRRRIVTNIKAASGMKRVSQPDLEKS</sequence>
<dbReference type="Proteomes" id="UP001201273">
    <property type="component" value="Unassembled WGS sequence"/>
</dbReference>
<organism evidence="1 2">
    <name type="scientific">Motilimonas cestriensis</name>
    <dbReference type="NCBI Taxonomy" id="2742685"/>
    <lineage>
        <taxon>Bacteria</taxon>
        <taxon>Pseudomonadati</taxon>
        <taxon>Pseudomonadota</taxon>
        <taxon>Gammaproteobacteria</taxon>
        <taxon>Alteromonadales</taxon>
        <taxon>Alteromonadales genera incertae sedis</taxon>
        <taxon>Motilimonas</taxon>
    </lineage>
</organism>
<protein>
    <submittedName>
        <fullName evidence="1">Uncharacterized protein</fullName>
    </submittedName>
</protein>
<evidence type="ECO:0000313" key="2">
    <source>
        <dbReference type="Proteomes" id="UP001201273"/>
    </source>
</evidence>
<dbReference type="RefSeq" id="WP_233051691.1">
    <property type="nucleotide sequence ID" value="NZ_JAIMJA010000004.1"/>
</dbReference>
<proteinExistence type="predicted"/>
<keyword evidence="2" id="KW-1185">Reference proteome</keyword>
<dbReference type="EMBL" id="JAIMJA010000004">
    <property type="protein sequence ID" value="MCE2594108.1"/>
    <property type="molecule type" value="Genomic_DNA"/>
</dbReference>
<evidence type="ECO:0000313" key="1">
    <source>
        <dbReference type="EMBL" id="MCE2594108.1"/>
    </source>
</evidence>